<name>A0AAN8S6Z5_POLSC</name>
<dbReference type="SMART" id="SM00451">
    <property type="entry name" value="ZnF_U1"/>
    <property type="match status" value="2"/>
</dbReference>
<reference evidence="2 3" key="1">
    <citation type="submission" date="2023-10" db="EMBL/GenBank/DDBJ databases">
        <title>Genomes of two closely related lineages of the louse Polyplax serrata with different host specificities.</title>
        <authorList>
            <person name="Martinu J."/>
            <person name="Tarabai H."/>
            <person name="Stefka J."/>
            <person name="Hypsa V."/>
        </authorList>
    </citation>
    <scope>NUCLEOTIDE SEQUENCE [LARGE SCALE GENOMIC DNA]</scope>
    <source>
        <strain evidence="2">HR10_N</strain>
    </source>
</reference>
<dbReference type="PANTHER" id="PTHR46786">
    <property type="entry name" value="ZINC FINGER MATRIN-TYPE PROTEIN 3"/>
    <property type="match status" value="1"/>
</dbReference>
<feature type="domain" description="C2H2-type" evidence="1">
    <location>
        <begin position="170"/>
        <end position="192"/>
    </location>
</feature>
<comment type="caution">
    <text evidence="2">The sequence shown here is derived from an EMBL/GenBank/DDBJ whole genome shotgun (WGS) entry which is preliminary data.</text>
</comment>
<evidence type="ECO:0000313" key="2">
    <source>
        <dbReference type="EMBL" id="KAK6636311.1"/>
    </source>
</evidence>
<dbReference type="GO" id="GO:0008270">
    <property type="term" value="F:zinc ion binding"/>
    <property type="evidence" value="ECO:0007669"/>
    <property type="project" value="InterPro"/>
</dbReference>
<dbReference type="AlphaFoldDB" id="A0AAN8S6Z5"/>
<dbReference type="InterPro" id="IPR003604">
    <property type="entry name" value="Matrin/U1-like-C_Znf_C2H2"/>
</dbReference>
<dbReference type="PROSITE" id="PS00028">
    <property type="entry name" value="ZINC_FINGER_C2H2_1"/>
    <property type="match status" value="1"/>
</dbReference>
<accession>A0AAN8S6Z5</accession>
<evidence type="ECO:0000313" key="3">
    <source>
        <dbReference type="Proteomes" id="UP001372834"/>
    </source>
</evidence>
<sequence>MDISKFCKGNQTGINKLQKCFQEEPDYGHKHNIPLPERKQWRENLKLNCLACGVLLTSELQAHEHFLGKKHQNMIKNMANFNSSQSRSSLLSHLSMHNNSIIIKGNFNKFNISGNYTWNRKSDVENNSNEVIPPPAGRDNILETVIKSEKRNISSSDLSIYRTPSGKYYCQSCNLTVNSQAQFIQHTESRKHKHRVTKTQCKLK</sequence>
<organism evidence="2 3">
    <name type="scientific">Polyplax serrata</name>
    <name type="common">Common mouse louse</name>
    <dbReference type="NCBI Taxonomy" id="468196"/>
    <lineage>
        <taxon>Eukaryota</taxon>
        <taxon>Metazoa</taxon>
        <taxon>Ecdysozoa</taxon>
        <taxon>Arthropoda</taxon>
        <taxon>Hexapoda</taxon>
        <taxon>Insecta</taxon>
        <taxon>Pterygota</taxon>
        <taxon>Neoptera</taxon>
        <taxon>Paraneoptera</taxon>
        <taxon>Psocodea</taxon>
        <taxon>Troctomorpha</taxon>
        <taxon>Phthiraptera</taxon>
        <taxon>Anoplura</taxon>
        <taxon>Polyplacidae</taxon>
        <taxon>Polyplax</taxon>
    </lineage>
</organism>
<dbReference type="InterPro" id="IPR052644">
    <property type="entry name" value="ZMAT3"/>
</dbReference>
<dbReference type="Pfam" id="PF12874">
    <property type="entry name" value="zf-met"/>
    <property type="match status" value="2"/>
</dbReference>
<gene>
    <name evidence="2" type="ORF">RUM43_009970</name>
</gene>
<dbReference type="InterPro" id="IPR036236">
    <property type="entry name" value="Znf_C2H2_sf"/>
</dbReference>
<dbReference type="GO" id="GO:0003676">
    <property type="term" value="F:nucleic acid binding"/>
    <property type="evidence" value="ECO:0007669"/>
    <property type="project" value="InterPro"/>
</dbReference>
<evidence type="ECO:0000259" key="1">
    <source>
        <dbReference type="PROSITE" id="PS00028"/>
    </source>
</evidence>
<dbReference type="Gene3D" id="3.30.160.60">
    <property type="entry name" value="Classic Zinc Finger"/>
    <property type="match status" value="2"/>
</dbReference>
<protein>
    <recommendedName>
        <fullName evidence="1">C2H2-type domain-containing protein</fullName>
    </recommendedName>
</protein>
<dbReference type="Proteomes" id="UP001372834">
    <property type="component" value="Unassembled WGS sequence"/>
</dbReference>
<dbReference type="InterPro" id="IPR013087">
    <property type="entry name" value="Znf_C2H2_type"/>
</dbReference>
<dbReference type="SUPFAM" id="SSF57667">
    <property type="entry name" value="beta-beta-alpha zinc fingers"/>
    <property type="match status" value="2"/>
</dbReference>
<proteinExistence type="predicted"/>
<dbReference type="PANTHER" id="PTHR46786:SF1">
    <property type="entry name" value="ZINC FINGER MATRIN-TYPE PROTEIN 3"/>
    <property type="match status" value="1"/>
</dbReference>
<dbReference type="EMBL" id="JAWJWE010000004">
    <property type="protein sequence ID" value="KAK6636311.1"/>
    <property type="molecule type" value="Genomic_DNA"/>
</dbReference>